<organism evidence="1 2">
    <name type="scientific">Stephania cephalantha</name>
    <dbReference type="NCBI Taxonomy" id="152367"/>
    <lineage>
        <taxon>Eukaryota</taxon>
        <taxon>Viridiplantae</taxon>
        <taxon>Streptophyta</taxon>
        <taxon>Embryophyta</taxon>
        <taxon>Tracheophyta</taxon>
        <taxon>Spermatophyta</taxon>
        <taxon>Magnoliopsida</taxon>
        <taxon>Ranunculales</taxon>
        <taxon>Menispermaceae</taxon>
        <taxon>Menispermoideae</taxon>
        <taxon>Cissampelideae</taxon>
        <taxon>Stephania</taxon>
    </lineage>
</organism>
<proteinExistence type="predicted"/>
<accession>A0AAP0JUX4</accession>
<reference evidence="1 2" key="1">
    <citation type="submission" date="2024-01" db="EMBL/GenBank/DDBJ databases">
        <title>Genome assemblies of Stephania.</title>
        <authorList>
            <person name="Yang L."/>
        </authorList>
    </citation>
    <scope>NUCLEOTIDE SEQUENCE [LARGE SCALE GENOMIC DNA]</scope>
    <source>
        <strain evidence="1">JXDWG</strain>
        <tissue evidence="1">Leaf</tissue>
    </source>
</reference>
<sequence>MATDLNLAFTKVPPNSLSLISQFALRRLGFLHRTTPPCGNCGIWSMTSSESPTPSSFSVVDCLIVQNPRLELSVV</sequence>
<evidence type="ECO:0000313" key="2">
    <source>
        <dbReference type="Proteomes" id="UP001419268"/>
    </source>
</evidence>
<evidence type="ECO:0000313" key="1">
    <source>
        <dbReference type="EMBL" id="KAK9140698.1"/>
    </source>
</evidence>
<dbReference type="Proteomes" id="UP001419268">
    <property type="component" value="Unassembled WGS sequence"/>
</dbReference>
<comment type="caution">
    <text evidence="1">The sequence shown here is derived from an EMBL/GenBank/DDBJ whole genome shotgun (WGS) entry which is preliminary data.</text>
</comment>
<keyword evidence="2" id="KW-1185">Reference proteome</keyword>
<name>A0AAP0JUX4_9MAGN</name>
<protein>
    <submittedName>
        <fullName evidence="1">Uncharacterized protein</fullName>
    </submittedName>
</protein>
<gene>
    <name evidence="1" type="ORF">Scep_010379</name>
</gene>
<dbReference type="EMBL" id="JBBNAG010000004">
    <property type="protein sequence ID" value="KAK9140698.1"/>
    <property type="molecule type" value="Genomic_DNA"/>
</dbReference>
<dbReference type="AlphaFoldDB" id="A0AAP0JUX4"/>